<reference evidence="2 3" key="1">
    <citation type="submission" date="2018-07" db="EMBL/GenBank/DDBJ databases">
        <title>Genomic Encyclopedia of Type Strains, Phase IV (KMG-IV): sequencing the most valuable type-strain genomes for metagenomic binning, comparative biology and taxonomic classification.</title>
        <authorList>
            <person name="Goeker M."/>
        </authorList>
    </citation>
    <scope>NUCLEOTIDE SEQUENCE [LARGE SCALE GENOMIC DNA]</scope>
    <source>
        <strain evidence="2 3">DSM 26407</strain>
    </source>
</reference>
<protein>
    <submittedName>
        <fullName evidence="2">Uncharacterized protein</fullName>
    </submittedName>
</protein>
<organism evidence="2 3">
    <name type="scientific">Thioalbus denitrificans</name>
    <dbReference type="NCBI Taxonomy" id="547122"/>
    <lineage>
        <taxon>Bacteria</taxon>
        <taxon>Pseudomonadati</taxon>
        <taxon>Pseudomonadota</taxon>
        <taxon>Gammaproteobacteria</taxon>
        <taxon>Chromatiales</taxon>
        <taxon>Ectothiorhodospiraceae</taxon>
        <taxon>Thioalbus</taxon>
    </lineage>
</organism>
<dbReference type="RefSeq" id="WP_114278405.1">
    <property type="nucleotide sequence ID" value="NZ_QPJY01000001.1"/>
</dbReference>
<gene>
    <name evidence="2" type="ORF">DFQ59_101885</name>
</gene>
<feature type="region of interest" description="Disordered" evidence="1">
    <location>
        <begin position="24"/>
        <end position="59"/>
    </location>
</feature>
<dbReference type="AlphaFoldDB" id="A0A369CI20"/>
<evidence type="ECO:0000256" key="1">
    <source>
        <dbReference type="SAM" id="MobiDB-lite"/>
    </source>
</evidence>
<proteinExistence type="predicted"/>
<name>A0A369CI20_9GAMM</name>
<accession>A0A369CI20</accession>
<evidence type="ECO:0000313" key="2">
    <source>
        <dbReference type="EMBL" id="RCX33579.1"/>
    </source>
</evidence>
<dbReference type="Proteomes" id="UP000252707">
    <property type="component" value="Unassembled WGS sequence"/>
</dbReference>
<keyword evidence="3" id="KW-1185">Reference proteome</keyword>
<sequence>MKLLLLLLPLGYGILELWLHATRPNPSTESSPLPARRPAPEAGREGTVYGEPGLPGYRHPPSKQRLLTDVQALAARMSAAPAPMHGVQRTRLRYRFKLLAALRDGRPERWMEYEGD</sequence>
<dbReference type="EMBL" id="QPJY01000001">
    <property type="protein sequence ID" value="RCX33579.1"/>
    <property type="molecule type" value="Genomic_DNA"/>
</dbReference>
<evidence type="ECO:0000313" key="3">
    <source>
        <dbReference type="Proteomes" id="UP000252707"/>
    </source>
</evidence>
<comment type="caution">
    <text evidence="2">The sequence shown here is derived from an EMBL/GenBank/DDBJ whole genome shotgun (WGS) entry which is preliminary data.</text>
</comment>